<dbReference type="Gene3D" id="3.40.50.12780">
    <property type="entry name" value="N-terminal domain of ligase-like"/>
    <property type="match status" value="1"/>
</dbReference>
<dbReference type="InterPro" id="IPR020845">
    <property type="entry name" value="AMP-binding_CS"/>
</dbReference>
<dbReference type="Gene3D" id="3.30.300.30">
    <property type="match status" value="1"/>
</dbReference>
<keyword evidence="5" id="KW-0436">Ligase</keyword>
<dbReference type="Pfam" id="PF01553">
    <property type="entry name" value="Acyltransferase"/>
    <property type="match status" value="1"/>
</dbReference>
<dbReference type="SMART" id="SM00563">
    <property type="entry name" value="PlsC"/>
    <property type="match status" value="1"/>
</dbReference>
<dbReference type="GO" id="GO:0016020">
    <property type="term" value="C:membrane"/>
    <property type="evidence" value="ECO:0007669"/>
    <property type="project" value="TreeGrafter"/>
</dbReference>
<dbReference type="EMBL" id="QRHL01000004">
    <property type="protein sequence ID" value="RHF73469.1"/>
    <property type="molecule type" value="Genomic_DNA"/>
</dbReference>
<organism evidence="5 6">
    <name type="scientific">Fusobacterium mortiferum</name>
    <dbReference type="NCBI Taxonomy" id="850"/>
    <lineage>
        <taxon>Bacteria</taxon>
        <taxon>Fusobacteriati</taxon>
        <taxon>Fusobacteriota</taxon>
        <taxon>Fusobacteriia</taxon>
        <taxon>Fusobacteriales</taxon>
        <taxon>Fusobacteriaceae</taxon>
        <taxon>Fusobacterium</taxon>
    </lineage>
</organism>
<evidence type="ECO:0000313" key="6">
    <source>
        <dbReference type="Proteomes" id="UP000284676"/>
    </source>
</evidence>
<name>A0A414PY06_FUSMR</name>
<dbReference type="Gene3D" id="1.10.1200.10">
    <property type="entry name" value="ACP-like"/>
    <property type="match status" value="1"/>
</dbReference>
<proteinExistence type="predicted"/>
<accession>A0A414PY06</accession>
<dbReference type="GO" id="GO:0004467">
    <property type="term" value="F:long-chain fatty acid-CoA ligase activity"/>
    <property type="evidence" value="ECO:0007669"/>
    <property type="project" value="UniProtKB-EC"/>
</dbReference>
<dbReference type="Pfam" id="PF23562">
    <property type="entry name" value="AMP-binding_C_3"/>
    <property type="match status" value="1"/>
</dbReference>
<evidence type="ECO:0000313" key="5">
    <source>
        <dbReference type="EMBL" id="RHF73469.1"/>
    </source>
</evidence>
<dbReference type="GO" id="GO:0016746">
    <property type="term" value="F:acyltransferase activity"/>
    <property type="evidence" value="ECO:0007669"/>
    <property type="project" value="InterPro"/>
</dbReference>
<evidence type="ECO:0000256" key="1">
    <source>
        <dbReference type="ARBA" id="ARBA00022450"/>
    </source>
</evidence>
<dbReference type="Pfam" id="PF00501">
    <property type="entry name" value="AMP-binding"/>
    <property type="match status" value="1"/>
</dbReference>
<protein>
    <submittedName>
        <fullName evidence="5">Long-chain fatty acid--CoA ligase</fullName>
    </submittedName>
</protein>
<dbReference type="SUPFAM" id="SSF56801">
    <property type="entry name" value="Acetyl-CoA synthetase-like"/>
    <property type="match status" value="1"/>
</dbReference>
<dbReference type="InterPro" id="IPR045851">
    <property type="entry name" value="AMP-bd_C_sf"/>
</dbReference>
<gene>
    <name evidence="5" type="ORF">DW663_04165</name>
</gene>
<dbReference type="InterPro" id="IPR036736">
    <property type="entry name" value="ACP-like_sf"/>
</dbReference>
<dbReference type="PANTHER" id="PTHR43272:SF52">
    <property type="entry name" value="AMP-DEPENDENT SYNTHETASE_LIGASE DOMAIN-CONTAINING PROTEIN"/>
    <property type="match status" value="1"/>
</dbReference>
<dbReference type="PROSITE" id="PS00455">
    <property type="entry name" value="AMP_BINDING"/>
    <property type="match status" value="1"/>
</dbReference>
<comment type="caution">
    <text evidence="5">The sequence shown here is derived from an EMBL/GenBank/DDBJ whole genome shotgun (WGS) entry which is preliminary data.</text>
</comment>
<dbReference type="PANTHER" id="PTHR43272">
    <property type="entry name" value="LONG-CHAIN-FATTY-ACID--COA LIGASE"/>
    <property type="match status" value="1"/>
</dbReference>
<dbReference type="Proteomes" id="UP000284676">
    <property type="component" value="Unassembled WGS sequence"/>
</dbReference>
<dbReference type="SUPFAM" id="SSF69593">
    <property type="entry name" value="Glycerol-3-phosphate (1)-acyltransferase"/>
    <property type="match status" value="1"/>
</dbReference>
<dbReference type="PROSITE" id="PS50075">
    <property type="entry name" value="CARRIER"/>
    <property type="match status" value="1"/>
</dbReference>
<dbReference type="InterPro" id="IPR002123">
    <property type="entry name" value="Plipid/glycerol_acylTrfase"/>
</dbReference>
<dbReference type="AlphaFoldDB" id="A0A414PY06"/>
<dbReference type="InterPro" id="IPR006162">
    <property type="entry name" value="Ppantetheine_attach_site"/>
</dbReference>
<dbReference type="CDD" id="cd07989">
    <property type="entry name" value="LPLAT_AGPAT-like"/>
    <property type="match status" value="1"/>
</dbReference>
<reference evidence="5 6" key="1">
    <citation type="submission" date="2018-08" db="EMBL/GenBank/DDBJ databases">
        <title>A genome reference for cultivated species of the human gut microbiota.</title>
        <authorList>
            <person name="Zou Y."/>
            <person name="Xue W."/>
            <person name="Luo G."/>
        </authorList>
    </citation>
    <scope>NUCLEOTIDE SEQUENCE [LARGE SCALE GENOMIC DNA]</scope>
    <source>
        <strain evidence="5 6">AM25-1</strain>
    </source>
</reference>
<dbReference type="RefSeq" id="WP_118234156.1">
    <property type="nucleotide sequence ID" value="NZ_QRHL01000004.1"/>
</dbReference>
<dbReference type="Pfam" id="PF00550">
    <property type="entry name" value="PP-binding"/>
    <property type="match status" value="1"/>
</dbReference>
<evidence type="ECO:0000256" key="3">
    <source>
        <dbReference type="ARBA" id="ARBA00024484"/>
    </source>
</evidence>
<keyword evidence="1" id="KW-0596">Phosphopantetheine</keyword>
<dbReference type="InterPro" id="IPR009081">
    <property type="entry name" value="PP-bd_ACP"/>
</dbReference>
<keyword evidence="2" id="KW-0597">Phosphoprotein</keyword>
<comment type="catalytic activity">
    <reaction evidence="3">
        <text>a long-chain fatty acid + ATP + CoA = a long-chain fatty acyl-CoA + AMP + diphosphate</text>
        <dbReference type="Rhea" id="RHEA:15421"/>
        <dbReference type="ChEBI" id="CHEBI:30616"/>
        <dbReference type="ChEBI" id="CHEBI:33019"/>
        <dbReference type="ChEBI" id="CHEBI:57287"/>
        <dbReference type="ChEBI" id="CHEBI:57560"/>
        <dbReference type="ChEBI" id="CHEBI:83139"/>
        <dbReference type="ChEBI" id="CHEBI:456215"/>
        <dbReference type="EC" id="6.2.1.3"/>
    </reaction>
    <physiologicalReaction direction="left-to-right" evidence="3">
        <dbReference type="Rhea" id="RHEA:15422"/>
    </physiologicalReaction>
</comment>
<dbReference type="InterPro" id="IPR042099">
    <property type="entry name" value="ANL_N_sf"/>
</dbReference>
<evidence type="ECO:0000259" key="4">
    <source>
        <dbReference type="PROSITE" id="PS50075"/>
    </source>
</evidence>
<feature type="domain" description="Carrier" evidence="4">
    <location>
        <begin position="520"/>
        <end position="598"/>
    </location>
</feature>
<sequence>MNFVKDYNKTAIIYDGKRISYSEVIKKSKYFSTLFDIKPQDKVIIFMENRPELLYSFLGTWDKRGTCVCLDASFSGKELVYYLNDSDAKFIYTSNGSQKAVVEGLALSGKTSEVKVINVDEIEVKDIEIKEYILKAPERDDIALMLYTSGTTGNPKGVMLKFDNILVNIEGLDKYKMFISEDIVLALLPMHHIFPLLGAGVVPLAKGATIVFLKELSSQAMVEAFKEHRVTMMIGVPRLWEMLHKKIMEKINSSKVTKAVFKLAEKIESISIRKKIFKKVHEGFGGNVRFFVSGGSKLDPQISKDFLTLGIQVCEGYGMTETSPMISFTPINEIVPGSAGKILPGVEVKISEDGEILARGRNVMAGYYKRPEATAETIDNEGWIHTGDLGELKNEYLYVTGRKKEMIVLSNGKNINPVEIEQWIMANTNLIQEMAVAEVDSVLTAVVYPNFQKIVEEKITNIKETLKWGVIDKYNGKAPNYRKILDIRIVQEELPKTKLGKVRRFMLHSLLNKKEEENIKIEEPKFQEYSELKSYLEKVKNKKITPMAHLELDLGLDSLDMVELLTHLETSYGIKGEESIIVNNPTVEKLANYIKENRGERKFEEINWKEYLNQEKNITLPNSNIAIHLIKALLWLPLTLYIRVKKSGIENIPNDRPVIFAGNHQSFLDAFIFGYATPFKYLVNSYSLAKIKHFNKGYLKFLANHSNVVLVDINKNLGEVLQTMAKVLKEGKNIVIFPEGARTRDGEMLEFKKSFAILAKEMEVDIVPFGIRGAYEAFPANSKLPKPAQIEIKYFEPISSKDKSYEEIVQETRDTLIKWVGK</sequence>
<dbReference type="PROSITE" id="PS00012">
    <property type="entry name" value="PHOSPHOPANTETHEINE"/>
    <property type="match status" value="1"/>
</dbReference>
<evidence type="ECO:0000256" key="2">
    <source>
        <dbReference type="ARBA" id="ARBA00022553"/>
    </source>
</evidence>
<dbReference type="SUPFAM" id="SSF47336">
    <property type="entry name" value="ACP-like"/>
    <property type="match status" value="1"/>
</dbReference>
<dbReference type="InterPro" id="IPR000873">
    <property type="entry name" value="AMP-dep_synth/lig_dom"/>
</dbReference>